<evidence type="ECO:0000313" key="8">
    <source>
        <dbReference type="EMBL" id="MCX3267105.1"/>
    </source>
</evidence>
<dbReference type="InterPro" id="IPR013189">
    <property type="entry name" value="Glyco_hydro_32_C"/>
</dbReference>
<protein>
    <submittedName>
        <fullName evidence="8">Glycoside hydrolase family 32 protein</fullName>
    </submittedName>
</protein>
<name>A0A9X3DJ23_9SPHI</name>
<dbReference type="InterPro" id="IPR001362">
    <property type="entry name" value="Glyco_hydro_32"/>
</dbReference>
<dbReference type="Pfam" id="PF08244">
    <property type="entry name" value="Glyco_hydro_32C"/>
    <property type="match status" value="1"/>
</dbReference>
<dbReference type="RefSeq" id="WP_010600135.1">
    <property type="nucleotide sequence ID" value="NZ_JAPJUH010000006.1"/>
</dbReference>
<dbReference type="GO" id="GO:0005737">
    <property type="term" value="C:cytoplasm"/>
    <property type="evidence" value="ECO:0007669"/>
    <property type="project" value="TreeGrafter"/>
</dbReference>
<evidence type="ECO:0000313" key="9">
    <source>
        <dbReference type="Proteomes" id="UP001142592"/>
    </source>
</evidence>
<comment type="similarity">
    <text evidence="1 4">Belongs to the glycosyl hydrolase 32 family.</text>
</comment>
<evidence type="ECO:0000256" key="3">
    <source>
        <dbReference type="ARBA" id="ARBA00023295"/>
    </source>
</evidence>
<dbReference type="PANTHER" id="PTHR42800">
    <property type="entry name" value="EXOINULINASE INUD (AFU_ORTHOLOGUE AFUA_5G00480)"/>
    <property type="match status" value="1"/>
</dbReference>
<dbReference type="Proteomes" id="UP001142592">
    <property type="component" value="Unassembled WGS sequence"/>
</dbReference>
<proteinExistence type="inferred from homology"/>
<feature type="chain" id="PRO_5040817656" evidence="5">
    <location>
        <begin position="21"/>
        <end position="504"/>
    </location>
</feature>
<feature type="domain" description="Glycosyl hydrolase family 32 N-terminal" evidence="6">
    <location>
        <begin position="32"/>
        <end position="338"/>
    </location>
</feature>
<feature type="signal peptide" evidence="5">
    <location>
        <begin position="1"/>
        <end position="20"/>
    </location>
</feature>
<keyword evidence="5" id="KW-0732">Signal</keyword>
<dbReference type="PANTHER" id="PTHR42800:SF1">
    <property type="entry name" value="EXOINULINASE INUD (AFU_ORTHOLOGUE AFUA_5G00480)"/>
    <property type="match status" value="1"/>
</dbReference>
<dbReference type="InterPro" id="IPR013320">
    <property type="entry name" value="ConA-like_dom_sf"/>
</dbReference>
<dbReference type="GO" id="GO:0005987">
    <property type="term" value="P:sucrose catabolic process"/>
    <property type="evidence" value="ECO:0007669"/>
    <property type="project" value="TreeGrafter"/>
</dbReference>
<gene>
    <name evidence="8" type="ORF">OQZ29_20260</name>
</gene>
<dbReference type="CDD" id="cd18622">
    <property type="entry name" value="GH32_Inu-like"/>
    <property type="match status" value="1"/>
</dbReference>
<evidence type="ECO:0000256" key="5">
    <source>
        <dbReference type="SAM" id="SignalP"/>
    </source>
</evidence>
<dbReference type="SUPFAM" id="SSF75005">
    <property type="entry name" value="Arabinanase/levansucrase/invertase"/>
    <property type="match status" value="1"/>
</dbReference>
<dbReference type="InterPro" id="IPR023296">
    <property type="entry name" value="Glyco_hydro_beta-prop_sf"/>
</dbReference>
<dbReference type="GO" id="GO:0004575">
    <property type="term" value="F:sucrose alpha-glucosidase activity"/>
    <property type="evidence" value="ECO:0007669"/>
    <property type="project" value="TreeGrafter"/>
</dbReference>
<sequence length="504" mass="56960">MRKINIIFTSIILFSLNVLAQEPTPQWRPNYHFTSPANWLNDPNGLIYFNGEYHLYFQYNPFENKWGHMSWGHATSKDLINWKNLPVAIPERITKDTTTMIFSGSAVFDKKNVSGLGKGKGPLLAFYTADLPKQKNESQYLAFSNDGGLTFTNYAGNPIIDLNKKDFRDPNVWWHEASKQWIMTVAMVDEHLTRFYGSTNLKEWTKLSDFGNQGDIGSGWECPFIIPLPVDGNRNHVKWVLAVSLFTKKGPSMQYFVGDFDGKDFKNDNDEKLTLLVDDGDAFYAAIPWNDAPKNQKILLGWLQPGGKETFPWKGQMSIPRDLSLKTTPNGIRLFQQPLKIITDKLKNHSREKVAKKKNIGLSGETFLGPTLNSYWIDAEFSINEAKNIGFKLAQLKDNKGTLLKEVEVGYNVAKKQIYVDCSRSEKGIKNDKNLIQTATVNPVDGKIKFQVLFDKSSLEVFGNGGEKVITTMVFPEEKATGLSAFTVGGKATLTNLKIWNLDK</sequence>
<keyword evidence="3 4" id="KW-0326">Glycosidase</keyword>
<reference evidence="8" key="1">
    <citation type="submission" date="2022-11" db="EMBL/GenBank/DDBJ databases">
        <authorList>
            <person name="Graham C."/>
            <person name="Newman J.D."/>
        </authorList>
    </citation>
    <scope>NUCLEOTIDE SEQUENCE</scope>
    <source>
        <strain evidence="8">DSM 19486</strain>
    </source>
</reference>
<dbReference type="AlphaFoldDB" id="A0A9X3DJ23"/>
<feature type="domain" description="Glycosyl hydrolase family 32 C-terminal" evidence="7">
    <location>
        <begin position="349"/>
        <end position="501"/>
    </location>
</feature>
<evidence type="ECO:0000259" key="7">
    <source>
        <dbReference type="Pfam" id="PF08244"/>
    </source>
</evidence>
<dbReference type="SMART" id="SM00640">
    <property type="entry name" value="Glyco_32"/>
    <property type="match status" value="1"/>
</dbReference>
<keyword evidence="9" id="KW-1185">Reference proteome</keyword>
<dbReference type="Gene3D" id="2.60.120.560">
    <property type="entry name" value="Exo-inulinase, domain 1"/>
    <property type="match status" value="1"/>
</dbReference>
<accession>A0A9X3DJ23</accession>
<dbReference type="SUPFAM" id="SSF49899">
    <property type="entry name" value="Concanavalin A-like lectins/glucanases"/>
    <property type="match status" value="1"/>
</dbReference>
<dbReference type="EMBL" id="JAPJUH010000006">
    <property type="protein sequence ID" value="MCX3267105.1"/>
    <property type="molecule type" value="Genomic_DNA"/>
</dbReference>
<dbReference type="Pfam" id="PF00251">
    <property type="entry name" value="Glyco_hydro_32N"/>
    <property type="match status" value="1"/>
</dbReference>
<evidence type="ECO:0000256" key="1">
    <source>
        <dbReference type="ARBA" id="ARBA00009902"/>
    </source>
</evidence>
<evidence type="ECO:0000256" key="2">
    <source>
        <dbReference type="ARBA" id="ARBA00022801"/>
    </source>
</evidence>
<dbReference type="Gene3D" id="2.115.10.20">
    <property type="entry name" value="Glycosyl hydrolase domain, family 43"/>
    <property type="match status" value="1"/>
</dbReference>
<evidence type="ECO:0000256" key="4">
    <source>
        <dbReference type="RuleBase" id="RU362110"/>
    </source>
</evidence>
<comment type="caution">
    <text evidence="8">The sequence shown here is derived from an EMBL/GenBank/DDBJ whole genome shotgun (WGS) entry which is preliminary data.</text>
</comment>
<evidence type="ECO:0000259" key="6">
    <source>
        <dbReference type="Pfam" id="PF00251"/>
    </source>
</evidence>
<organism evidence="8 9">
    <name type="scientific">Pedobacter agri</name>
    <dbReference type="NCBI Taxonomy" id="454586"/>
    <lineage>
        <taxon>Bacteria</taxon>
        <taxon>Pseudomonadati</taxon>
        <taxon>Bacteroidota</taxon>
        <taxon>Sphingobacteriia</taxon>
        <taxon>Sphingobacteriales</taxon>
        <taxon>Sphingobacteriaceae</taxon>
        <taxon>Pedobacter</taxon>
    </lineage>
</organism>
<dbReference type="InterPro" id="IPR013148">
    <property type="entry name" value="Glyco_hydro_32_N"/>
</dbReference>
<keyword evidence="2 4" id="KW-0378">Hydrolase</keyword>